<evidence type="ECO:0000256" key="2">
    <source>
        <dbReference type="ARBA" id="ARBA00022679"/>
    </source>
</evidence>
<dbReference type="GO" id="GO:0005739">
    <property type="term" value="C:mitochondrion"/>
    <property type="evidence" value="ECO:0000318"/>
    <property type="project" value="GO_Central"/>
</dbReference>
<dbReference type="SUPFAM" id="SSF52540">
    <property type="entry name" value="P-loop containing nucleoside triphosphate hydrolases"/>
    <property type="match status" value="1"/>
</dbReference>
<sequence>MNTFINNGLNKKKVVFIIGATGTGKSRLSVDLATHFPGEIINSDKMQGYKGLDIVTNKITDLEKQGVPHHMLGEIDPEADFTAEDFCYQVVYHIEFVLNSGHIPIIVGGSNTYIEALVENPVFKFKSKYNCCFLWVDVALPVLHSSVSKRVDHIVHAGLVDEVRGIFVSEADYTKGIRRSIGVPEMDRYLREENKSNIDEAAKQVLVESASEEIKLNTCKLVCCQLEKIRRLRNEKMWPINQIDATNVHKKSGKEADDVWNEMVKPCLEIVEEFLKDDEKNVEAETNIRTMFPFKKLQVAI</sequence>
<dbReference type="Gene3D" id="3.40.50.300">
    <property type="entry name" value="P-loop containing nucleotide triphosphate hydrolases"/>
    <property type="match status" value="1"/>
</dbReference>
<evidence type="ECO:0000256" key="3">
    <source>
        <dbReference type="ARBA" id="ARBA00022712"/>
    </source>
</evidence>
<keyword evidence="6" id="KW-0809">Transit peptide</keyword>
<name>A0A1S4B9E1_TOBAC</name>
<dbReference type="RefSeq" id="XP_016485457.2">
    <property type="nucleotide sequence ID" value="XM_016629971.2"/>
</dbReference>
<proteinExistence type="inferred from homology"/>
<dbReference type="GO" id="GO:0009824">
    <property type="term" value="F:AMP dimethylallyltransferase activity"/>
    <property type="evidence" value="ECO:0007669"/>
    <property type="project" value="UniProtKB-ARBA"/>
</dbReference>
<dbReference type="STRING" id="4097.A0A1S4B9E1"/>
<dbReference type="AlphaFoldDB" id="A0A1S4B9E1"/>
<dbReference type="GO" id="GO:0052381">
    <property type="term" value="F:tRNA dimethylallyltransferase activity"/>
    <property type="evidence" value="ECO:0000318"/>
    <property type="project" value="GO_Central"/>
</dbReference>
<comment type="similarity">
    <text evidence="1">Belongs to the IPP transferase family.</text>
</comment>
<keyword evidence="2" id="KW-0808">Transferase</keyword>
<dbReference type="KEGG" id="nta:107805874"/>
<reference evidence="12" key="2">
    <citation type="submission" date="2025-08" db="UniProtKB">
        <authorList>
            <consortium name="RefSeq"/>
        </authorList>
    </citation>
    <scope>IDENTIFICATION</scope>
    <source>
        <tissue evidence="12">Leaf</tissue>
    </source>
</reference>
<keyword evidence="11" id="KW-1185">Reference proteome</keyword>
<evidence type="ECO:0000256" key="5">
    <source>
        <dbReference type="ARBA" id="ARBA00022840"/>
    </source>
</evidence>
<evidence type="ECO:0000313" key="11">
    <source>
        <dbReference type="Proteomes" id="UP000790787"/>
    </source>
</evidence>
<dbReference type="GO" id="GO:0005524">
    <property type="term" value="F:ATP binding"/>
    <property type="evidence" value="ECO:0007669"/>
    <property type="project" value="UniProtKB-KW"/>
</dbReference>
<keyword evidence="4" id="KW-0547">Nucleotide-binding</keyword>
<accession>A0A1S4B9E1</accession>
<dbReference type="SMR" id="A0A1S4B9E1"/>
<dbReference type="GO" id="GO:0009691">
    <property type="term" value="P:cytokinin biosynthetic process"/>
    <property type="evidence" value="ECO:0000318"/>
    <property type="project" value="GO_Central"/>
</dbReference>
<dbReference type="GO" id="GO:0052622">
    <property type="term" value="F:ATP/ADP dimethylallyltransferase activity"/>
    <property type="evidence" value="ECO:0007669"/>
    <property type="project" value="UniProtKB-EC"/>
</dbReference>
<evidence type="ECO:0000256" key="1">
    <source>
        <dbReference type="ARBA" id="ARBA00005842"/>
    </source>
</evidence>
<evidence type="ECO:0000256" key="6">
    <source>
        <dbReference type="ARBA" id="ARBA00022946"/>
    </source>
</evidence>
<dbReference type="PaxDb" id="4097-A0A1S4B9E1"/>
<gene>
    <name evidence="12" type="primary">LOC107805874</name>
</gene>
<dbReference type="Gene3D" id="1.10.287.890">
    <property type="entry name" value="Crystal structure of tRNA isopentenylpyrophosphate transferase (bh2366) domain"/>
    <property type="match status" value="1"/>
</dbReference>
<dbReference type="PANTHER" id="PTHR11088">
    <property type="entry name" value="TRNA DIMETHYLALLYLTRANSFERASE"/>
    <property type="match status" value="1"/>
</dbReference>
<dbReference type="OMA" id="HRIDATC"/>
<evidence type="ECO:0000256" key="8">
    <source>
        <dbReference type="ARBA" id="ARBA00052386"/>
    </source>
</evidence>
<evidence type="ECO:0000313" key="12">
    <source>
        <dbReference type="RefSeq" id="XP_016485457.2"/>
    </source>
</evidence>
<keyword evidence="5" id="KW-0067">ATP-binding</keyword>
<comment type="catalytic activity">
    <reaction evidence="7">
        <text>dimethylallyl diphosphate + ATP = N(6)-(dimethylallyl)adenosine 5'-triphosphate + diphosphate</text>
        <dbReference type="Rhea" id="RHEA:36331"/>
        <dbReference type="ChEBI" id="CHEBI:30616"/>
        <dbReference type="ChEBI" id="CHEBI:33019"/>
        <dbReference type="ChEBI" id="CHEBI:57623"/>
        <dbReference type="ChEBI" id="CHEBI:73532"/>
        <dbReference type="EC" id="2.5.1.112"/>
    </reaction>
</comment>
<dbReference type="PANTHER" id="PTHR11088:SF59">
    <property type="entry name" value="ADENYLATE ISOPENTENYLTRANSFERASE"/>
    <property type="match status" value="1"/>
</dbReference>
<comment type="catalytic activity">
    <reaction evidence="8">
        <text>dimethylallyl diphosphate + ADP = N(6)-(dimethylallyl)adenosine 5'-diphosphate + diphosphate</text>
        <dbReference type="Rhea" id="RHEA:36327"/>
        <dbReference type="ChEBI" id="CHEBI:33019"/>
        <dbReference type="ChEBI" id="CHEBI:57623"/>
        <dbReference type="ChEBI" id="CHEBI:73533"/>
        <dbReference type="ChEBI" id="CHEBI:456216"/>
        <dbReference type="EC" id="2.5.1.112"/>
    </reaction>
</comment>
<evidence type="ECO:0000256" key="7">
    <source>
        <dbReference type="ARBA" id="ARBA00051744"/>
    </source>
</evidence>
<dbReference type="InterPro" id="IPR039657">
    <property type="entry name" value="Dimethylallyltransferase"/>
</dbReference>
<dbReference type="InterPro" id="IPR027417">
    <property type="entry name" value="P-loop_NTPase"/>
</dbReference>
<reference evidence="11" key="1">
    <citation type="journal article" date="2014" name="Nat. Commun.">
        <title>The tobacco genome sequence and its comparison with those of tomato and potato.</title>
        <authorList>
            <person name="Sierro N."/>
            <person name="Battey J.N."/>
            <person name="Ouadi S."/>
            <person name="Bakaher N."/>
            <person name="Bovet L."/>
            <person name="Willig A."/>
            <person name="Goepfert S."/>
            <person name="Peitsch M.C."/>
            <person name="Ivanov N.V."/>
        </authorList>
    </citation>
    <scope>NUCLEOTIDE SEQUENCE [LARGE SCALE GENOMIC DNA]</scope>
</reference>
<dbReference type="GeneID" id="107805874"/>
<dbReference type="EC" id="2.5.1.112" evidence="10"/>
<protein>
    <recommendedName>
        <fullName evidence="10">adenylate dimethylallyltransferase (ADP/ATP-dependent)</fullName>
        <ecNumber evidence="10">2.5.1.112</ecNumber>
    </recommendedName>
</protein>
<dbReference type="Proteomes" id="UP000790787">
    <property type="component" value="Chromosome 7"/>
</dbReference>
<dbReference type="GO" id="GO:0006400">
    <property type="term" value="P:tRNA modification"/>
    <property type="evidence" value="ECO:0000318"/>
    <property type="project" value="GO_Central"/>
</dbReference>
<comment type="function">
    <text evidence="9">Involved in cytokinin biosynthesis. Catalyzes the transfer of an isopentenyl group from dimethylallyl diphosphate (DMAPP) to ATP and ADP.</text>
</comment>
<dbReference type="FunFam" id="1.10.287.890:FF:000002">
    <property type="entry name" value="Adenylate isopentenyltransferase 5, chloroplastic"/>
    <property type="match status" value="1"/>
</dbReference>
<dbReference type="Pfam" id="PF01715">
    <property type="entry name" value="IPPT"/>
    <property type="match status" value="2"/>
</dbReference>
<dbReference type="OrthoDB" id="1734516at2759"/>
<evidence type="ECO:0000256" key="9">
    <source>
        <dbReference type="ARBA" id="ARBA00055191"/>
    </source>
</evidence>
<evidence type="ECO:0000256" key="4">
    <source>
        <dbReference type="ARBA" id="ARBA00022741"/>
    </source>
</evidence>
<keyword evidence="3" id="KW-0203">Cytokinin biosynthesis</keyword>
<organism evidence="11 12">
    <name type="scientific">Nicotiana tabacum</name>
    <name type="common">Common tobacco</name>
    <dbReference type="NCBI Taxonomy" id="4097"/>
    <lineage>
        <taxon>Eukaryota</taxon>
        <taxon>Viridiplantae</taxon>
        <taxon>Streptophyta</taxon>
        <taxon>Embryophyta</taxon>
        <taxon>Tracheophyta</taxon>
        <taxon>Spermatophyta</taxon>
        <taxon>Magnoliopsida</taxon>
        <taxon>eudicotyledons</taxon>
        <taxon>Gunneridae</taxon>
        <taxon>Pentapetalae</taxon>
        <taxon>asterids</taxon>
        <taxon>lamiids</taxon>
        <taxon>Solanales</taxon>
        <taxon>Solanaceae</taxon>
        <taxon>Nicotianoideae</taxon>
        <taxon>Nicotianeae</taxon>
        <taxon>Nicotiana</taxon>
    </lineage>
</organism>
<dbReference type="RefSeq" id="XP_016485457.1">
    <property type="nucleotide sequence ID" value="XM_016629971.1"/>
</dbReference>
<evidence type="ECO:0000256" key="10">
    <source>
        <dbReference type="ARBA" id="ARBA00066838"/>
    </source>
</evidence>